<evidence type="ECO:0000313" key="2">
    <source>
        <dbReference type="EMBL" id="TXF87696.1"/>
    </source>
</evidence>
<dbReference type="PANTHER" id="PTHR43539:SF4">
    <property type="entry name" value="BACILLIREDOXIN REDUCTASE BDR"/>
    <property type="match status" value="1"/>
</dbReference>
<dbReference type="PRINTS" id="PR00469">
    <property type="entry name" value="PNDRDTASEII"/>
</dbReference>
<evidence type="ECO:0000313" key="3">
    <source>
        <dbReference type="Proteomes" id="UP000321907"/>
    </source>
</evidence>
<dbReference type="NCBIfam" id="TIGR04018">
    <property type="entry name" value="Bthiol_YpdA"/>
    <property type="match status" value="1"/>
</dbReference>
<dbReference type="Pfam" id="PF13738">
    <property type="entry name" value="Pyr_redox_3"/>
    <property type="match status" value="1"/>
</dbReference>
<proteinExistence type="predicted"/>
<dbReference type="Proteomes" id="UP000321907">
    <property type="component" value="Unassembled WGS sequence"/>
</dbReference>
<dbReference type="PRINTS" id="PR00368">
    <property type="entry name" value="FADPNR"/>
</dbReference>
<dbReference type="RefSeq" id="WP_147932150.1">
    <property type="nucleotide sequence ID" value="NZ_VOXD01000033.1"/>
</dbReference>
<dbReference type="AlphaFoldDB" id="A0A5C7FQP9"/>
<dbReference type="InterPro" id="IPR036188">
    <property type="entry name" value="FAD/NAD-bd_sf"/>
</dbReference>
<dbReference type="GO" id="GO:0050660">
    <property type="term" value="F:flavin adenine dinucleotide binding"/>
    <property type="evidence" value="ECO:0007669"/>
    <property type="project" value="TreeGrafter"/>
</dbReference>
<comment type="caution">
    <text evidence="2">The sequence shown here is derived from an EMBL/GenBank/DDBJ whole genome shotgun (WGS) entry which is preliminary data.</text>
</comment>
<sequence>MIYDLIIIGGGPSGINVAISAKKAGLTHLILEKGMVVNSLFNFPVNMTFFSTSLKLEIHDIPFISHRDKPTRGEALEYYRRLVESQQLNISLYEEVQQMSPDWEGYEITTSKGTHRAKAVCVATGFYDTPRYLNVPGEDLPKVKHYYDDPHAYIRQHVLVVGAANSGADAALECYRKGAASVTMAVRGPEINPRVKYWVRPDIDNRIKEGSIKAYFNSTVSEIRADEVDLMTPDGPVTLPNDFVLAMTGYTPNYSLFEALGLEIGDDEACKPVFNPDTLETSLPDVYMAGVACGGLATAKLFIENTRDHGDIIVNNILAKKHEAGQ</sequence>
<dbReference type="EMBL" id="VOXD01000033">
    <property type="protein sequence ID" value="TXF87696.1"/>
    <property type="molecule type" value="Genomic_DNA"/>
</dbReference>
<dbReference type="InterPro" id="IPR023856">
    <property type="entry name" value="Bdr"/>
</dbReference>
<dbReference type="GO" id="GO:0004497">
    <property type="term" value="F:monooxygenase activity"/>
    <property type="evidence" value="ECO:0007669"/>
    <property type="project" value="TreeGrafter"/>
</dbReference>
<dbReference type="InterPro" id="IPR050982">
    <property type="entry name" value="Auxin_biosynth/cation_transpt"/>
</dbReference>
<keyword evidence="3" id="KW-1185">Reference proteome</keyword>
<evidence type="ECO:0000256" key="1">
    <source>
        <dbReference type="ARBA" id="ARBA00023002"/>
    </source>
</evidence>
<gene>
    <name evidence="2" type="primary">ypdA</name>
    <name evidence="2" type="ORF">FUA23_17960</name>
</gene>
<organism evidence="2 3">
    <name type="scientific">Neolewinella aurantiaca</name>
    <dbReference type="NCBI Taxonomy" id="2602767"/>
    <lineage>
        <taxon>Bacteria</taxon>
        <taxon>Pseudomonadati</taxon>
        <taxon>Bacteroidota</taxon>
        <taxon>Saprospiria</taxon>
        <taxon>Saprospirales</taxon>
        <taxon>Lewinellaceae</taxon>
        <taxon>Neolewinella</taxon>
    </lineage>
</organism>
<dbReference type="SUPFAM" id="SSF51905">
    <property type="entry name" value="FAD/NAD(P)-binding domain"/>
    <property type="match status" value="1"/>
</dbReference>
<dbReference type="OrthoDB" id="9778740at2"/>
<keyword evidence="1" id="KW-0560">Oxidoreductase</keyword>
<accession>A0A5C7FQP9</accession>
<dbReference type="Gene3D" id="3.50.50.60">
    <property type="entry name" value="FAD/NAD(P)-binding domain"/>
    <property type="match status" value="1"/>
</dbReference>
<name>A0A5C7FQP9_9BACT</name>
<reference evidence="2 3" key="1">
    <citation type="submission" date="2019-08" db="EMBL/GenBank/DDBJ databases">
        <title>Lewinella sp. strain SSH13 Genome sequencing and assembly.</title>
        <authorList>
            <person name="Kim I."/>
        </authorList>
    </citation>
    <scope>NUCLEOTIDE SEQUENCE [LARGE SCALE GENOMIC DNA]</scope>
    <source>
        <strain evidence="2 3">SSH13</strain>
    </source>
</reference>
<dbReference type="PANTHER" id="PTHR43539">
    <property type="entry name" value="FLAVIN-BINDING MONOOXYGENASE-LIKE PROTEIN (AFU_ORTHOLOGUE AFUA_4G09220)"/>
    <property type="match status" value="1"/>
</dbReference>
<protein>
    <submittedName>
        <fullName evidence="2">YpdA family putative bacillithiol disulfide reductase</fullName>
    </submittedName>
</protein>